<dbReference type="InterPro" id="IPR036583">
    <property type="entry name" value="23S_rRNA_IVS_sf"/>
</dbReference>
<dbReference type="PANTHER" id="PTHR38471">
    <property type="entry name" value="FOUR HELIX BUNDLE PROTEIN"/>
    <property type="match status" value="1"/>
</dbReference>
<dbReference type="AlphaFoldDB" id="A0A7X2ZRE8"/>
<comment type="caution">
    <text evidence="1">The sequence shown here is derived from an EMBL/GenBank/DDBJ whole genome shotgun (WGS) entry which is preliminary data.</text>
</comment>
<dbReference type="PANTHER" id="PTHR38471:SF2">
    <property type="entry name" value="FOUR HELIX BUNDLE PROTEIN"/>
    <property type="match status" value="1"/>
</dbReference>
<dbReference type="Gene3D" id="1.20.1440.60">
    <property type="entry name" value="23S rRNA-intervening sequence"/>
    <property type="match status" value="1"/>
</dbReference>
<dbReference type="CDD" id="cd16377">
    <property type="entry name" value="23S_rRNA_IVP_like"/>
    <property type="match status" value="1"/>
</dbReference>
<dbReference type="OrthoDB" id="5515766at2"/>
<protein>
    <submittedName>
        <fullName evidence="1">Four helix bundle protein</fullName>
    </submittedName>
</protein>
<reference evidence="1 2" key="1">
    <citation type="journal article" date="2019" name="Mar. Drugs">
        <title>Comparative Genomics and CAZyme Genome Repertoires of Marine Zobellia amurskyensis KMM 3526(T) and Zobellia laminariae KMM 3676(T).</title>
        <authorList>
            <person name="Chernysheva N."/>
            <person name="Bystritskaya E."/>
            <person name="Stenkova A."/>
            <person name="Golovkin I."/>
            <person name="Nedashkovskaya O."/>
            <person name="Isaeva M."/>
        </authorList>
    </citation>
    <scope>NUCLEOTIDE SEQUENCE [LARGE SCALE GENOMIC DNA]</scope>
    <source>
        <strain evidence="1 2">KMM 3526</strain>
    </source>
</reference>
<dbReference type="EMBL" id="RCNR01000005">
    <property type="protein sequence ID" value="MUH34979.1"/>
    <property type="molecule type" value="Genomic_DNA"/>
</dbReference>
<name>A0A7X2ZRE8_9FLAO</name>
<gene>
    <name evidence="1" type="ORF">D9O36_03930</name>
</gene>
<evidence type="ECO:0000313" key="1">
    <source>
        <dbReference type="EMBL" id="MUH34979.1"/>
    </source>
</evidence>
<organism evidence="1 2">
    <name type="scientific">Zobellia amurskyensis</name>
    <dbReference type="NCBI Taxonomy" id="248905"/>
    <lineage>
        <taxon>Bacteria</taxon>
        <taxon>Pseudomonadati</taxon>
        <taxon>Bacteroidota</taxon>
        <taxon>Flavobacteriia</taxon>
        <taxon>Flavobacteriales</taxon>
        <taxon>Flavobacteriaceae</taxon>
        <taxon>Zobellia</taxon>
    </lineage>
</organism>
<dbReference type="Pfam" id="PF05635">
    <property type="entry name" value="23S_rRNA_IVP"/>
    <property type="match status" value="1"/>
</dbReference>
<dbReference type="NCBIfam" id="TIGR02436">
    <property type="entry name" value="four helix bundle protein"/>
    <property type="match status" value="1"/>
</dbReference>
<keyword evidence="2" id="KW-1185">Reference proteome</keyword>
<dbReference type="RefSeq" id="WP_155598926.1">
    <property type="nucleotide sequence ID" value="NZ_RCNR01000005.1"/>
</dbReference>
<sequence length="124" mass="14356">MAVKKFEDLLVWQKAQDFAVTIYQKFSDSKDYSFKDQILRASISISNNIAEGFDRRTNPDFIRFLYFATSSNSEVRSMLYLAERLSMLKTEETNILIAQSNEISRMLYGLIQSMTSIKPKDTNS</sequence>
<proteinExistence type="predicted"/>
<accession>A0A7X2ZRE8</accession>
<dbReference type="Proteomes" id="UP000540519">
    <property type="component" value="Unassembled WGS sequence"/>
</dbReference>
<dbReference type="SUPFAM" id="SSF158446">
    <property type="entry name" value="IVS-encoded protein-like"/>
    <property type="match status" value="1"/>
</dbReference>
<evidence type="ECO:0000313" key="2">
    <source>
        <dbReference type="Proteomes" id="UP000540519"/>
    </source>
</evidence>
<dbReference type="InterPro" id="IPR012657">
    <property type="entry name" value="23S_rRNA-intervening_sequence"/>
</dbReference>